<dbReference type="SUPFAM" id="SSF53335">
    <property type="entry name" value="S-adenosyl-L-methionine-dependent methyltransferases"/>
    <property type="match status" value="1"/>
</dbReference>
<dbReference type="EC" id="2.1.1.-" evidence="4"/>
<organism evidence="4 5">
    <name type="scientific">Tenacibaculum polynesiense</name>
    <dbReference type="NCBI Taxonomy" id="3137857"/>
    <lineage>
        <taxon>Bacteria</taxon>
        <taxon>Pseudomonadati</taxon>
        <taxon>Bacteroidota</taxon>
        <taxon>Flavobacteriia</taxon>
        <taxon>Flavobacteriales</taxon>
        <taxon>Flavobacteriaceae</taxon>
        <taxon>Tenacibaculum</taxon>
    </lineage>
</organism>
<proteinExistence type="predicted"/>
<accession>A0ABM9P7P1</accession>
<evidence type="ECO:0000256" key="2">
    <source>
        <dbReference type="SAM" id="Phobius"/>
    </source>
</evidence>
<dbReference type="PANTHER" id="PTHR43861">
    <property type="entry name" value="TRANS-ACONITATE 2-METHYLTRANSFERASE-RELATED"/>
    <property type="match status" value="1"/>
</dbReference>
<dbReference type="InterPro" id="IPR029063">
    <property type="entry name" value="SAM-dependent_MTases_sf"/>
</dbReference>
<dbReference type="CDD" id="cd02440">
    <property type="entry name" value="AdoMet_MTases"/>
    <property type="match status" value="1"/>
</dbReference>
<feature type="transmembrane region" description="Helical" evidence="2">
    <location>
        <begin position="5"/>
        <end position="21"/>
    </location>
</feature>
<reference evidence="4 5" key="1">
    <citation type="submission" date="2024-05" db="EMBL/GenBank/DDBJ databases">
        <authorList>
            <person name="Duchaud E."/>
        </authorList>
    </citation>
    <scope>NUCLEOTIDE SEQUENCE [LARGE SCALE GENOMIC DNA]</scope>
    <source>
        <strain evidence="4">Ena-SAMPLE-TAB-13-05-2024-13:56:06:370-140308</strain>
    </source>
</reference>
<gene>
    <name evidence="4" type="ORF">T190423A01A_130070</name>
</gene>
<comment type="caution">
    <text evidence="4">The sequence shown here is derived from an EMBL/GenBank/DDBJ whole genome shotgun (WGS) entry which is preliminary data.</text>
</comment>
<protein>
    <submittedName>
        <fullName evidence="4">tRNA (Cmo5U34)-methyltransferase</fullName>
        <ecNumber evidence="4">2.1.1.-</ecNumber>
    </submittedName>
</protein>
<keyword evidence="2" id="KW-0472">Membrane</keyword>
<keyword evidence="2" id="KW-0812">Transmembrane</keyword>
<dbReference type="Pfam" id="PF13649">
    <property type="entry name" value="Methyltransf_25"/>
    <property type="match status" value="1"/>
</dbReference>
<dbReference type="GO" id="GO:0008168">
    <property type="term" value="F:methyltransferase activity"/>
    <property type="evidence" value="ECO:0007669"/>
    <property type="project" value="UniProtKB-KW"/>
</dbReference>
<feature type="domain" description="Methyltransferase" evidence="3">
    <location>
        <begin position="76"/>
        <end position="170"/>
    </location>
</feature>
<dbReference type="Gene3D" id="3.40.50.150">
    <property type="entry name" value="Vaccinia Virus protein VP39"/>
    <property type="match status" value="1"/>
</dbReference>
<keyword evidence="1 4" id="KW-0808">Transferase</keyword>
<sequence>MEKRYCVIIALFIIFYSFTIFKSKNYIMKLGENIASEFNEFAKDYTNDMIRCVPYYEKLILSFTQYLPEGFSPHSILELGSGNGNVTATLLQHFPNANYTLVDASKEMIDLCKLRFKGFSMIYSNSYFNEFHFNENHYDLIVAGFSLHHCNEEEKQVIFENIYSSLKPNGIFSCSDLMINKKCPEHSDLLKNWEAFVLSNYPTREKWEWLMEHYNTFDNPTNYNTQMEWLKKIGFSKVHTPFREEYWTYLQAIK</sequence>
<evidence type="ECO:0000313" key="4">
    <source>
        <dbReference type="EMBL" id="CAL2101390.1"/>
    </source>
</evidence>
<evidence type="ECO:0000313" key="5">
    <source>
        <dbReference type="Proteomes" id="UP001497527"/>
    </source>
</evidence>
<dbReference type="Proteomes" id="UP001497527">
    <property type="component" value="Unassembled WGS sequence"/>
</dbReference>
<dbReference type="EMBL" id="CAXJIO010000004">
    <property type="protein sequence ID" value="CAL2101390.1"/>
    <property type="molecule type" value="Genomic_DNA"/>
</dbReference>
<evidence type="ECO:0000256" key="1">
    <source>
        <dbReference type="ARBA" id="ARBA00022679"/>
    </source>
</evidence>
<name>A0ABM9P7P1_9FLAO</name>
<dbReference type="InterPro" id="IPR041698">
    <property type="entry name" value="Methyltransf_25"/>
</dbReference>
<evidence type="ECO:0000259" key="3">
    <source>
        <dbReference type="Pfam" id="PF13649"/>
    </source>
</evidence>
<dbReference type="GO" id="GO:0032259">
    <property type="term" value="P:methylation"/>
    <property type="evidence" value="ECO:0007669"/>
    <property type="project" value="UniProtKB-KW"/>
</dbReference>
<keyword evidence="4" id="KW-0489">Methyltransferase</keyword>
<keyword evidence="5" id="KW-1185">Reference proteome</keyword>
<keyword evidence="2" id="KW-1133">Transmembrane helix</keyword>